<comment type="subcellular location">
    <subcellularLocation>
        <location evidence="1">Cell membrane</location>
        <topology evidence="1">Multi-pass membrane protein</topology>
    </subcellularLocation>
</comment>
<evidence type="ECO:0000313" key="8">
    <source>
        <dbReference type="Proteomes" id="UP001213309"/>
    </source>
</evidence>
<feature type="transmembrane region" description="Helical" evidence="6">
    <location>
        <begin position="394"/>
        <end position="415"/>
    </location>
</feature>
<dbReference type="Pfam" id="PF13440">
    <property type="entry name" value="Polysacc_synt_3"/>
    <property type="match status" value="1"/>
</dbReference>
<comment type="caution">
    <text evidence="7">The sequence shown here is derived from an EMBL/GenBank/DDBJ whole genome shotgun (WGS) entry which is preliminary data.</text>
</comment>
<feature type="transmembrane region" description="Helical" evidence="6">
    <location>
        <begin position="339"/>
        <end position="361"/>
    </location>
</feature>
<feature type="transmembrane region" description="Helical" evidence="6">
    <location>
        <begin position="300"/>
        <end position="319"/>
    </location>
</feature>
<reference evidence="7" key="1">
    <citation type="submission" date="2022-10" db="EMBL/GenBank/DDBJ databases">
        <title>Human gut microbiome strain richness.</title>
        <authorList>
            <person name="Chen-Liaw A."/>
        </authorList>
    </citation>
    <scope>NUCLEOTIDE SEQUENCE</scope>
    <source>
        <strain evidence="7">1001713st2_A4_1001713B170214_170313</strain>
    </source>
</reference>
<dbReference type="InterPro" id="IPR050833">
    <property type="entry name" value="Poly_Biosynth_Transport"/>
</dbReference>
<dbReference type="PANTHER" id="PTHR30250">
    <property type="entry name" value="PST FAMILY PREDICTED COLANIC ACID TRANSPORTER"/>
    <property type="match status" value="1"/>
</dbReference>
<keyword evidence="2" id="KW-1003">Cell membrane</keyword>
<feature type="transmembrane region" description="Helical" evidence="6">
    <location>
        <begin position="259"/>
        <end position="280"/>
    </location>
</feature>
<sequence length="420" mass="47713">MIKQFIKSSFAKNVSVLASGTIIGQAAPILFSPILSRLFSPAEFGTLAIFLAISSFISNVSMFRYEFAVVLPKKDRDALHIVSLSISILLFVTLLTGCFICLFRFNICKIFNEPQLVNWLLLVPFYIFIQGIWRLLNYWSTRKGNFKDIAIGNVLRTYGNSIVSVGLGVLALGKNVGLILGTVIGQLFETTFLLFQRGKILRVAIKNIKRVYLKEYAIRYKRFLLIDTPHVIIDNINNQGSPFIIAYYFSKQSLGYYSFMMRILRLPVALIGSSISQVLYRTIAHSYANEENISSKVKKITFVLFLFSVIPSLILFFFAPKLFAFVFGEEWRIAGEYASILSLYMCTHFVVSSLSFVPYVIGRMKFDFIFSTICNLLFVLLLIASSAFGNDFSVGLWLINIVISSLYMGYIIWILRIVKQ</sequence>
<feature type="transmembrane region" description="Helical" evidence="6">
    <location>
        <begin position="117"/>
        <end position="136"/>
    </location>
</feature>
<name>A0AAW6GRF0_BACUN</name>
<accession>A0AAW6GRF0</accession>
<evidence type="ECO:0000313" key="7">
    <source>
        <dbReference type="EMBL" id="MDC1881144.1"/>
    </source>
</evidence>
<keyword evidence="4 6" id="KW-1133">Transmembrane helix</keyword>
<proteinExistence type="predicted"/>
<dbReference type="RefSeq" id="WP_196073000.1">
    <property type="nucleotide sequence ID" value="NZ_JADPCT010000485.1"/>
</dbReference>
<keyword evidence="3 6" id="KW-0812">Transmembrane</keyword>
<organism evidence="7 8">
    <name type="scientific">Bacteroides uniformis</name>
    <dbReference type="NCBI Taxonomy" id="820"/>
    <lineage>
        <taxon>Bacteria</taxon>
        <taxon>Pseudomonadati</taxon>
        <taxon>Bacteroidota</taxon>
        <taxon>Bacteroidia</taxon>
        <taxon>Bacteroidales</taxon>
        <taxon>Bacteroidaceae</taxon>
        <taxon>Bacteroides</taxon>
    </lineage>
</organism>
<evidence type="ECO:0000256" key="5">
    <source>
        <dbReference type="ARBA" id="ARBA00023136"/>
    </source>
</evidence>
<feature type="transmembrane region" description="Helical" evidence="6">
    <location>
        <begin position="81"/>
        <end position="105"/>
    </location>
</feature>
<evidence type="ECO:0000256" key="1">
    <source>
        <dbReference type="ARBA" id="ARBA00004651"/>
    </source>
</evidence>
<evidence type="ECO:0000256" key="4">
    <source>
        <dbReference type="ARBA" id="ARBA00022989"/>
    </source>
</evidence>
<evidence type="ECO:0000256" key="6">
    <source>
        <dbReference type="SAM" id="Phobius"/>
    </source>
</evidence>
<gene>
    <name evidence="7" type="ORF">POZ24_14080</name>
</gene>
<keyword evidence="5 6" id="KW-0472">Membrane</keyword>
<dbReference type="AlphaFoldDB" id="A0AAW6GRF0"/>
<evidence type="ECO:0000256" key="2">
    <source>
        <dbReference type="ARBA" id="ARBA00022475"/>
    </source>
</evidence>
<dbReference type="EMBL" id="JAQNSG010000012">
    <property type="protein sequence ID" value="MDC1881144.1"/>
    <property type="molecule type" value="Genomic_DNA"/>
</dbReference>
<dbReference type="PANTHER" id="PTHR30250:SF28">
    <property type="entry name" value="POLYSACCHARIDE BIOSYNTHESIS PROTEIN"/>
    <property type="match status" value="1"/>
</dbReference>
<protein>
    <submittedName>
        <fullName evidence="7">Oligosaccharide flippase family protein</fullName>
    </submittedName>
</protein>
<dbReference type="Proteomes" id="UP001213309">
    <property type="component" value="Unassembled WGS sequence"/>
</dbReference>
<feature type="transmembrane region" description="Helical" evidence="6">
    <location>
        <begin position="157"/>
        <end position="184"/>
    </location>
</feature>
<dbReference type="GO" id="GO:0005886">
    <property type="term" value="C:plasma membrane"/>
    <property type="evidence" value="ECO:0007669"/>
    <property type="project" value="UniProtKB-SubCell"/>
</dbReference>
<evidence type="ECO:0000256" key="3">
    <source>
        <dbReference type="ARBA" id="ARBA00022692"/>
    </source>
</evidence>
<feature type="transmembrane region" description="Helical" evidence="6">
    <location>
        <begin position="368"/>
        <end position="388"/>
    </location>
</feature>
<feature type="transmembrane region" description="Helical" evidence="6">
    <location>
        <begin position="42"/>
        <end position="60"/>
    </location>
</feature>